<dbReference type="EMBL" id="FOYZ01000004">
    <property type="protein sequence ID" value="SFR73153.1"/>
    <property type="molecule type" value="Genomic_DNA"/>
</dbReference>
<proteinExistence type="predicted"/>
<dbReference type="Proteomes" id="UP000199659">
    <property type="component" value="Unassembled WGS sequence"/>
</dbReference>
<evidence type="ECO:0000313" key="2">
    <source>
        <dbReference type="Proteomes" id="UP000199659"/>
    </source>
</evidence>
<dbReference type="RefSeq" id="WP_092559957.1">
    <property type="nucleotide sequence ID" value="NZ_FOYZ01000004.1"/>
</dbReference>
<sequence length="45" mass="5165">MAMQKKVSKVISKMAEQVINQNVNSSCFFFFYQPKLPNGIIKAKK</sequence>
<dbReference type="OrthoDB" id="1922077at2"/>
<dbReference type="NCBIfam" id="TIGR04223">
    <property type="entry name" value="quorum_AgrD"/>
    <property type="match status" value="1"/>
</dbReference>
<accession>A0A1I6J2F5</accession>
<dbReference type="InterPro" id="IPR009229">
    <property type="entry name" value="AgrD"/>
</dbReference>
<protein>
    <submittedName>
        <fullName evidence="1">Cyclic lactone autoinducer peptide</fullName>
    </submittedName>
</protein>
<name>A0A1I6J2F5_9FIRM</name>
<evidence type="ECO:0000313" key="1">
    <source>
        <dbReference type="EMBL" id="SFR73153.1"/>
    </source>
</evidence>
<dbReference type="AlphaFoldDB" id="A0A1I6J2F5"/>
<reference evidence="1 2" key="1">
    <citation type="submission" date="2016-10" db="EMBL/GenBank/DDBJ databases">
        <authorList>
            <person name="de Groot N.N."/>
        </authorList>
    </citation>
    <scope>NUCLEOTIDE SEQUENCE [LARGE SCALE GENOMIC DNA]</scope>
    <source>
        <strain evidence="1 2">743A</strain>
    </source>
</reference>
<keyword evidence="2" id="KW-1185">Reference proteome</keyword>
<dbReference type="STRING" id="37658.SAMN05661086_01385"/>
<organism evidence="1 2">
    <name type="scientific">Anaeromicropila populeti</name>
    <dbReference type="NCBI Taxonomy" id="37658"/>
    <lineage>
        <taxon>Bacteria</taxon>
        <taxon>Bacillati</taxon>
        <taxon>Bacillota</taxon>
        <taxon>Clostridia</taxon>
        <taxon>Lachnospirales</taxon>
        <taxon>Lachnospiraceae</taxon>
        <taxon>Anaeromicropila</taxon>
    </lineage>
</organism>
<gene>
    <name evidence="1" type="ORF">SAMN05661086_01385</name>
</gene>